<feature type="region of interest" description="Disordered" evidence="1">
    <location>
        <begin position="47"/>
        <end position="71"/>
    </location>
</feature>
<accession>A0A6A5VRC2</accession>
<sequence length="402" mass="46557">MGQYNSMAQAPESLVAKGVITRSEHNQVRKAYRKRFKARGDVPLKFLREQRRRGAHNHTTTETQKPRGDQEALQPIQQYRQDNNFLGIPLHARRGFWHRLFLGEATIDDATKKRYLEPSAEEVDYATASALCDQTLLEISERLSFFWMPEDEVYHAIFCHDALHALHYIDRTIFESFIEHENGDLHAYTDSWFGHIGLSSAYLYHLLSPESPARPGNWNPANMCLQLALAYNICHELAYAIFRWRDGVGGIAEPEPYVFLKDPMPETGKSWNYFFSGGILELPLYPEWFGYMTNRSWNYIHATPGLSAIVDMPWIEEWFLKEMWVHKIPLGTAPSTDRPTCPKLWITDRLVELEEIASLRPVLYRDGKTVASCYGHDTEDFDHGGLSKPGFLESWFYETSKR</sequence>
<dbReference type="EMBL" id="ML976658">
    <property type="protein sequence ID" value="KAF1979120.1"/>
    <property type="molecule type" value="Genomic_DNA"/>
</dbReference>
<dbReference type="OrthoDB" id="3786030at2759"/>
<gene>
    <name evidence="2" type="ORF">BU23DRAFT_642116</name>
</gene>
<dbReference type="AlphaFoldDB" id="A0A6A5VRC2"/>
<evidence type="ECO:0000313" key="2">
    <source>
        <dbReference type="EMBL" id="KAF1979120.1"/>
    </source>
</evidence>
<organism evidence="2 3">
    <name type="scientific">Bimuria novae-zelandiae CBS 107.79</name>
    <dbReference type="NCBI Taxonomy" id="1447943"/>
    <lineage>
        <taxon>Eukaryota</taxon>
        <taxon>Fungi</taxon>
        <taxon>Dikarya</taxon>
        <taxon>Ascomycota</taxon>
        <taxon>Pezizomycotina</taxon>
        <taxon>Dothideomycetes</taxon>
        <taxon>Pleosporomycetidae</taxon>
        <taxon>Pleosporales</taxon>
        <taxon>Massarineae</taxon>
        <taxon>Didymosphaeriaceae</taxon>
        <taxon>Bimuria</taxon>
    </lineage>
</organism>
<keyword evidence="3" id="KW-1185">Reference proteome</keyword>
<protein>
    <submittedName>
        <fullName evidence="2">Uncharacterized protein</fullName>
    </submittedName>
</protein>
<proteinExistence type="predicted"/>
<dbReference type="Proteomes" id="UP000800036">
    <property type="component" value="Unassembled WGS sequence"/>
</dbReference>
<evidence type="ECO:0000256" key="1">
    <source>
        <dbReference type="SAM" id="MobiDB-lite"/>
    </source>
</evidence>
<evidence type="ECO:0000313" key="3">
    <source>
        <dbReference type="Proteomes" id="UP000800036"/>
    </source>
</evidence>
<reference evidence="2" key="1">
    <citation type="journal article" date="2020" name="Stud. Mycol.">
        <title>101 Dothideomycetes genomes: a test case for predicting lifestyles and emergence of pathogens.</title>
        <authorList>
            <person name="Haridas S."/>
            <person name="Albert R."/>
            <person name="Binder M."/>
            <person name="Bloem J."/>
            <person name="Labutti K."/>
            <person name="Salamov A."/>
            <person name="Andreopoulos B."/>
            <person name="Baker S."/>
            <person name="Barry K."/>
            <person name="Bills G."/>
            <person name="Bluhm B."/>
            <person name="Cannon C."/>
            <person name="Castanera R."/>
            <person name="Culley D."/>
            <person name="Daum C."/>
            <person name="Ezra D."/>
            <person name="Gonzalez J."/>
            <person name="Henrissat B."/>
            <person name="Kuo A."/>
            <person name="Liang C."/>
            <person name="Lipzen A."/>
            <person name="Lutzoni F."/>
            <person name="Magnuson J."/>
            <person name="Mondo S."/>
            <person name="Nolan M."/>
            <person name="Ohm R."/>
            <person name="Pangilinan J."/>
            <person name="Park H.-J."/>
            <person name="Ramirez L."/>
            <person name="Alfaro M."/>
            <person name="Sun H."/>
            <person name="Tritt A."/>
            <person name="Yoshinaga Y."/>
            <person name="Zwiers L.-H."/>
            <person name="Turgeon B."/>
            <person name="Goodwin S."/>
            <person name="Spatafora J."/>
            <person name="Crous P."/>
            <person name="Grigoriev I."/>
        </authorList>
    </citation>
    <scope>NUCLEOTIDE SEQUENCE</scope>
    <source>
        <strain evidence="2">CBS 107.79</strain>
    </source>
</reference>
<name>A0A6A5VRC2_9PLEO</name>